<evidence type="ECO:0000256" key="10">
    <source>
        <dbReference type="ARBA" id="ARBA00023004"/>
    </source>
</evidence>
<evidence type="ECO:0000256" key="12">
    <source>
        <dbReference type="ARBA" id="ARBA00037975"/>
    </source>
</evidence>
<dbReference type="SUPFAM" id="SSF101874">
    <property type="entry name" value="YceI-like"/>
    <property type="match status" value="1"/>
</dbReference>
<comment type="caution">
    <text evidence="16">The sequence shown here is derived from an EMBL/GenBank/DDBJ whole genome shotgun (WGS) entry which is preliminary data.</text>
</comment>
<evidence type="ECO:0000313" key="16">
    <source>
        <dbReference type="EMBL" id="MDV5823058.1"/>
    </source>
</evidence>
<evidence type="ECO:0000256" key="7">
    <source>
        <dbReference type="ARBA" id="ARBA00022723"/>
    </source>
</evidence>
<feature type="domain" description="Lipid/polyisoprenoid-binding YceI-like" evidence="15">
    <location>
        <begin position="257"/>
        <end position="414"/>
    </location>
</feature>
<keyword evidence="9 14" id="KW-1133">Transmembrane helix</keyword>
<evidence type="ECO:0000256" key="8">
    <source>
        <dbReference type="ARBA" id="ARBA00022982"/>
    </source>
</evidence>
<comment type="subcellular location">
    <subcellularLocation>
        <location evidence="2">Cell membrane</location>
        <topology evidence="2">Multi-pass membrane protein</topology>
    </subcellularLocation>
</comment>
<reference evidence="17" key="1">
    <citation type="journal article" date="2022" name="J Environ Chem Eng">
        <title>Biodegradation of petroleum oil using a constructed nonpathogenic and heavy metal-tolerant bacterial consortium isolated from marine sponges.</title>
        <authorList>
            <person name="Dechsakulwatana C."/>
            <person name="Rungsihiranrut A."/>
            <person name="Muangchinda C."/>
            <person name="Ningthoujam R."/>
            <person name="Klankeo P."/>
            <person name="Pinyakong O."/>
        </authorList>
    </citation>
    <scope>NUCLEOTIDE SEQUENCE [LARGE SCALE GENOMIC DNA]</scope>
    <source>
        <strain evidence="17">MO2-4</strain>
    </source>
</reference>
<organism evidence="16 17">
    <name type="scientific">Sphingobium naphthae</name>
    <dbReference type="NCBI Taxonomy" id="1886786"/>
    <lineage>
        <taxon>Bacteria</taxon>
        <taxon>Pseudomonadati</taxon>
        <taxon>Pseudomonadota</taxon>
        <taxon>Alphaproteobacteria</taxon>
        <taxon>Sphingomonadales</taxon>
        <taxon>Sphingomonadaceae</taxon>
        <taxon>Sphingobium</taxon>
    </lineage>
</organism>
<dbReference type="Pfam" id="PF01292">
    <property type="entry name" value="Ni_hydr_CYTB"/>
    <property type="match status" value="1"/>
</dbReference>
<dbReference type="Proteomes" id="UP001185984">
    <property type="component" value="Unassembled WGS sequence"/>
</dbReference>
<feature type="transmembrane region" description="Helical" evidence="14">
    <location>
        <begin position="43"/>
        <end position="61"/>
    </location>
</feature>
<evidence type="ECO:0000256" key="9">
    <source>
        <dbReference type="ARBA" id="ARBA00022989"/>
    </source>
</evidence>
<name>A0ABU3ZU63_9SPHN</name>
<dbReference type="EMBL" id="JAPTHD010000001">
    <property type="protein sequence ID" value="MDV5823058.1"/>
    <property type="molecule type" value="Genomic_DNA"/>
</dbReference>
<evidence type="ECO:0000256" key="3">
    <source>
        <dbReference type="ARBA" id="ARBA00022448"/>
    </source>
</evidence>
<feature type="transmembrane region" description="Helical" evidence="14">
    <location>
        <begin position="82"/>
        <end position="102"/>
    </location>
</feature>
<evidence type="ECO:0000256" key="6">
    <source>
        <dbReference type="ARBA" id="ARBA00022692"/>
    </source>
</evidence>
<evidence type="ECO:0000313" key="17">
    <source>
        <dbReference type="Proteomes" id="UP001185984"/>
    </source>
</evidence>
<dbReference type="InterPro" id="IPR007372">
    <property type="entry name" value="Lipid/polyisoprenoid-bd_YceI"/>
</dbReference>
<dbReference type="Pfam" id="PF04264">
    <property type="entry name" value="YceI"/>
    <property type="match status" value="1"/>
</dbReference>
<feature type="transmembrane region" description="Helical" evidence="14">
    <location>
        <begin position="176"/>
        <end position="196"/>
    </location>
</feature>
<keyword evidence="17" id="KW-1185">Reference proteome</keyword>
<feature type="transmembrane region" description="Helical" evidence="14">
    <location>
        <begin position="138"/>
        <end position="155"/>
    </location>
</feature>
<dbReference type="InterPro" id="IPR052168">
    <property type="entry name" value="Cytochrome_b561_oxidase"/>
</dbReference>
<evidence type="ECO:0000256" key="14">
    <source>
        <dbReference type="SAM" id="Phobius"/>
    </source>
</evidence>
<feature type="compositionally biased region" description="Low complexity" evidence="13">
    <location>
        <begin position="233"/>
        <end position="245"/>
    </location>
</feature>
<keyword evidence="6 14" id="KW-0812">Transmembrane</keyword>
<feature type="transmembrane region" description="Helical" evidence="14">
    <location>
        <begin position="7"/>
        <end position="31"/>
    </location>
</feature>
<evidence type="ECO:0000256" key="4">
    <source>
        <dbReference type="ARBA" id="ARBA00022475"/>
    </source>
</evidence>
<keyword evidence="3" id="KW-0813">Transport</keyword>
<comment type="cofactor">
    <cofactor evidence="1">
        <name>heme b</name>
        <dbReference type="ChEBI" id="CHEBI:60344"/>
    </cofactor>
</comment>
<feature type="region of interest" description="Disordered" evidence="13">
    <location>
        <begin position="233"/>
        <end position="259"/>
    </location>
</feature>
<evidence type="ECO:0000259" key="15">
    <source>
        <dbReference type="SMART" id="SM00867"/>
    </source>
</evidence>
<dbReference type="InterPro" id="IPR036761">
    <property type="entry name" value="TTHA0802/YceI-like_sf"/>
</dbReference>
<gene>
    <name evidence="16" type="ORF">O0R41_05530</name>
</gene>
<sequence>MPQRYSLAAIILHWAIAALLAFQIAVGWALGGLGARGFTLYQLHKSVGITILALTILRIVIRYWKPRPPAKEGGWQGALASGVHFGLYAFMLAAPLTGWALVSTAKVKVPTLIFGILPLPPLPLPASAHEAFENGHGLIAWIGIALFLLHVAGALRHHLLIGDGLIWRMVPGRSRALLLALPALILIGFVAGRAIVPAGDAPASLARSAPDADTGEEADNGAQAINAAAAAPEAPAANAADNGSEAADEDAAGAPAAWSVQPGGTIHFSVGNDGETISGNFSKWTARIVMDPDRPETADIQVTIDMASASVGDAYKDGMLPNEEFLATAAHPTATFTAKGAEATSPGRYQANGTLTLKGVSKPQTIRFSLSGAGATRRVRGIASIARAAFGVGNGESSGSLAPQVAVTFDFSARRQD</sequence>
<evidence type="ECO:0000256" key="13">
    <source>
        <dbReference type="SAM" id="MobiDB-lite"/>
    </source>
</evidence>
<dbReference type="PANTHER" id="PTHR30529:SF6">
    <property type="entry name" value="BLL0291 PROTEIN"/>
    <property type="match status" value="1"/>
</dbReference>
<comment type="similarity">
    <text evidence="12">Belongs to the cytochrome b561 family.</text>
</comment>
<evidence type="ECO:0000256" key="11">
    <source>
        <dbReference type="ARBA" id="ARBA00023136"/>
    </source>
</evidence>
<dbReference type="InterPro" id="IPR016174">
    <property type="entry name" value="Di-haem_cyt_TM"/>
</dbReference>
<accession>A0ABU3ZU63</accession>
<dbReference type="RefSeq" id="WP_317516086.1">
    <property type="nucleotide sequence ID" value="NZ_JAPTHD010000001.1"/>
</dbReference>
<protein>
    <submittedName>
        <fullName evidence="16">YceI family protein</fullName>
    </submittedName>
</protein>
<dbReference type="PANTHER" id="PTHR30529">
    <property type="entry name" value="CYTOCHROME B561"/>
    <property type="match status" value="1"/>
</dbReference>
<proteinExistence type="inferred from homology"/>
<keyword evidence="4" id="KW-1003">Cell membrane</keyword>
<keyword evidence="5" id="KW-0349">Heme</keyword>
<keyword evidence="11 14" id="KW-0472">Membrane</keyword>
<evidence type="ECO:0000256" key="1">
    <source>
        <dbReference type="ARBA" id="ARBA00001970"/>
    </source>
</evidence>
<keyword evidence="8" id="KW-0249">Electron transport</keyword>
<dbReference type="Gene3D" id="2.40.128.110">
    <property type="entry name" value="Lipid/polyisoprenoid-binding, YceI-like"/>
    <property type="match status" value="1"/>
</dbReference>
<dbReference type="SUPFAM" id="SSF81342">
    <property type="entry name" value="Transmembrane di-heme cytochromes"/>
    <property type="match status" value="1"/>
</dbReference>
<evidence type="ECO:0000256" key="5">
    <source>
        <dbReference type="ARBA" id="ARBA00022617"/>
    </source>
</evidence>
<keyword evidence="10" id="KW-0408">Iron</keyword>
<dbReference type="InterPro" id="IPR011577">
    <property type="entry name" value="Cyt_b561_bac/Ni-Hgenase"/>
</dbReference>
<keyword evidence="7" id="KW-0479">Metal-binding</keyword>
<evidence type="ECO:0000256" key="2">
    <source>
        <dbReference type="ARBA" id="ARBA00004651"/>
    </source>
</evidence>
<dbReference type="SMART" id="SM00867">
    <property type="entry name" value="YceI"/>
    <property type="match status" value="1"/>
</dbReference>